<protein>
    <submittedName>
        <fullName evidence="3">Ubiquitinyl hydrolase 1</fullName>
        <ecNumber evidence="3">3.4.19.12</ecNumber>
    </submittedName>
</protein>
<dbReference type="PANTHER" id="PTHR12419:SF10">
    <property type="entry name" value="DEUBIQUITINASE OTUD6B"/>
    <property type="match status" value="1"/>
</dbReference>
<accession>A0AAJ5YW65</accession>
<evidence type="ECO:0000313" key="3">
    <source>
        <dbReference type="EMBL" id="WFD00404.1"/>
    </source>
</evidence>
<reference evidence="3 4" key="1">
    <citation type="submission" date="2023-03" db="EMBL/GenBank/DDBJ databases">
        <title>Mating type loci evolution in Malassezia.</title>
        <authorList>
            <person name="Coelho M.A."/>
        </authorList>
    </citation>
    <scope>NUCLEOTIDE SEQUENCE [LARGE SCALE GENOMIC DNA]</scope>
    <source>
        <strain evidence="3 4">CBS 9725</strain>
    </source>
</reference>
<sequence length="213" mass="23773">MESERAPAGKKVSRQKARLARRDAAAAQMRADAEQEVRDANDQGAQNEALALKKVCEDLHVSLYEIAPDGHCMYAAIADQLNTLYPGPEKYDYRMLRMAAARYMRQHAADFMPFISDLDESHAGVSTGQAQSPQDKFDQYCHAMETTSAWGGQPEILALTRVFHTPIHVVQPGMPIVKVGDEEFGDKKPLLISFHIKLFGLGEHYNSLRPESN</sequence>
<dbReference type="GO" id="GO:0016579">
    <property type="term" value="P:protein deubiquitination"/>
    <property type="evidence" value="ECO:0007669"/>
    <property type="project" value="TreeGrafter"/>
</dbReference>
<dbReference type="Gene3D" id="3.90.70.80">
    <property type="match status" value="1"/>
</dbReference>
<evidence type="ECO:0000313" key="4">
    <source>
        <dbReference type="Proteomes" id="UP001219567"/>
    </source>
</evidence>
<evidence type="ECO:0000256" key="1">
    <source>
        <dbReference type="SAM" id="MobiDB-lite"/>
    </source>
</evidence>
<feature type="domain" description="OTU" evidence="2">
    <location>
        <begin position="61"/>
        <end position="211"/>
    </location>
</feature>
<dbReference type="EC" id="3.4.19.12" evidence="3"/>
<dbReference type="EMBL" id="CP119946">
    <property type="protein sequence ID" value="WFD00404.1"/>
    <property type="molecule type" value="Genomic_DNA"/>
</dbReference>
<dbReference type="InterPro" id="IPR050704">
    <property type="entry name" value="Peptidase_C85-like"/>
</dbReference>
<evidence type="ECO:0000259" key="2">
    <source>
        <dbReference type="PROSITE" id="PS50802"/>
    </source>
</evidence>
<dbReference type="InterPro" id="IPR038765">
    <property type="entry name" value="Papain-like_cys_pep_sf"/>
</dbReference>
<dbReference type="Proteomes" id="UP001219567">
    <property type="component" value="Chromosome 4"/>
</dbReference>
<dbReference type="InterPro" id="IPR003323">
    <property type="entry name" value="OTU_dom"/>
</dbReference>
<dbReference type="PANTHER" id="PTHR12419">
    <property type="entry name" value="OTU DOMAIN CONTAINING PROTEIN"/>
    <property type="match status" value="1"/>
</dbReference>
<dbReference type="SUPFAM" id="SSF54001">
    <property type="entry name" value="Cysteine proteinases"/>
    <property type="match status" value="1"/>
</dbReference>
<dbReference type="PROSITE" id="PS50802">
    <property type="entry name" value="OTU"/>
    <property type="match status" value="1"/>
</dbReference>
<organism evidence="3 4">
    <name type="scientific">Malassezia yamatoensis</name>
    <dbReference type="NCBI Taxonomy" id="253288"/>
    <lineage>
        <taxon>Eukaryota</taxon>
        <taxon>Fungi</taxon>
        <taxon>Dikarya</taxon>
        <taxon>Basidiomycota</taxon>
        <taxon>Ustilaginomycotina</taxon>
        <taxon>Malasseziomycetes</taxon>
        <taxon>Malasseziales</taxon>
        <taxon>Malasseziaceae</taxon>
        <taxon>Malassezia</taxon>
    </lineage>
</organism>
<feature type="region of interest" description="Disordered" evidence="1">
    <location>
        <begin position="1"/>
        <end position="34"/>
    </location>
</feature>
<proteinExistence type="predicted"/>
<dbReference type="CDD" id="cd22748">
    <property type="entry name" value="OTU_OTUD6-like"/>
    <property type="match status" value="1"/>
</dbReference>
<name>A0AAJ5YW65_9BASI</name>
<keyword evidence="4" id="KW-1185">Reference proteome</keyword>
<gene>
    <name evidence="3" type="primary">OTU2</name>
    <name evidence="3" type="ORF">MYAM1_003153</name>
</gene>
<dbReference type="GO" id="GO:0004843">
    <property type="term" value="F:cysteine-type deubiquitinase activity"/>
    <property type="evidence" value="ECO:0007669"/>
    <property type="project" value="UniProtKB-EC"/>
</dbReference>
<keyword evidence="3" id="KW-0378">Hydrolase</keyword>
<dbReference type="Pfam" id="PF02338">
    <property type="entry name" value="OTU"/>
    <property type="match status" value="1"/>
</dbReference>
<dbReference type="AlphaFoldDB" id="A0AAJ5YW65"/>